<evidence type="ECO:0000313" key="2">
    <source>
        <dbReference type="Proteomes" id="UP001515480"/>
    </source>
</evidence>
<comment type="caution">
    <text evidence="1">The sequence shown here is derived from an EMBL/GenBank/DDBJ whole genome shotgun (WGS) entry which is preliminary data.</text>
</comment>
<name>A0AB34IUR0_PRYPA</name>
<accession>A0AB34IUR0</accession>
<dbReference type="AlphaFoldDB" id="A0AB34IUR0"/>
<gene>
    <name evidence="1" type="ORF">AB1Y20_007251</name>
</gene>
<dbReference type="Proteomes" id="UP001515480">
    <property type="component" value="Unassembled WGS sequence"/>
</dbReference>
<proteinExistence type="predicted"/>
<reference evidence="1 2" key="1">
    <citation type="journal article" date="2024" name="Science">
        <title>Giant polyketide synthase enzymes in the biosynthesis of giant marine polyether toxins.</title>
        <authorList>
            <person name="Fallon T.R."/>
            <person name="Shende V.V."/>
            <person name="Wierzbicki I.H."/>
            <person name="Pendleton A.L."/>
            <person name="Watervoot N.F."/>
            <person name="Auber R.P."/>
            <person name="Gonzalez D.J."/>
            <person name="Wisecaver J.H."/>
            <person name="Moore B.S."/>
        </authorList>
    </citation>
    <scope>NUCLEOTIDE SEQUENCE [LARGE SCALE GENOMIC DNA]</scope>
    <source>
        <strain evidence="1 2">12B1</strain>
    </source>
</reference>
<evidence type="ECO:0000313" key="1">
    <source>
        <dbReference type="EMBL" id="KAL1507632.1"/>
    </source>
</evidence>
<organism evidence="1 2">
    <name type="scientific">Prymnesium parvum</name>
    <name type="common">Toxic golden alga</name>
    <dbReference type="NCBI Taxonomy" id="97485"/>
    <lineage>
        <taxon>Eukaryota</taxon>
        <taxon>Haptista</taxon>
        <taxon>Haptophyta</taxon>
        <taxon>Prymnesiophyceae</taxon>
        <taxon>Prymnesiales</taxon>
        <taxon>Prymnesiaceae</taxon>
        <taxon>Prymnesium</taxon>
    </lineage>
</organism>
<dbReference type="EMBL" id="JBGBPQ010000017">
    <property type="protein sequence ID" value="KAL1507632.1"/>
    <property type="molecule type" value="Genomic_DNA"/>
</dbReference>
<sequence length="128" mass="13715">MAAAAAAVGAVSPFPDLVWPWPLPTQTSWHYRQVRLSSLHLNPFLQWLPPPAGGASASIAMSELQGICITACTFDMSDLILVRTLRASNLIENGLSPAACSIVPTIVPGRKGVRIAYISTVYGRRAKD</sequence>
<keyword evidence="2" id="KW-1185">Reference proteome</keyword>
<protein>
    <submittedName>
        <fullName evidence="1">Uncharacterized protein</fullName>
    </submittedName>
</protein>